<geneLocation type="plasmid" evidence="3 4">
    <name>unnamed1</name>
</geneLocation>
<dbReference type="AlphaFoldDB" id="A0A6G8Q3I6"/>
<evidence type="ECO:0000256" key="2">
    <source>
        <dbReference type="SAM" id="SignalP"/>
    </source>
</evidence>
<organism evidence="3 4">
    <name type="scientific">Rubrobacter marinus</name>
    <dbReference type="NCBI Taxonomy" id="2653852"/>
    <lineage>
        <taxon>Bacteria</taxon>
        <taxon>Bacillati</taxon>
        <taxon>Actinomycetota</taxon>
        <taxon>Rubrobacteria</taxon>
        <taxon>Rubrobacterales</taxon>
        <taxon>Rubrobacteraceae</taxon>
        <taxon>Rubrobacter</taxon>
    </lineage>
</organism>
<evidence type="ECO:0000256" key="1">
    <source>
        <dbReference type="SAM" id="Phobius"/>
    </source>
</evidence>
<name>A0A6G8Q3I6_9ACTN</name>
<sequence>MVALLAVLVAAFLAMHPYLDAAGLCGAGGCPEPSQSSSHAAHGGGFSAACVAAVLVNSAATTLAFASLLGRRFVGDHRRPVETYLSPDTPPPRVLFGL</sequence>
<keyword evidence="1" id="KW-1133">Transmembrane helix</keyword>
<feature type="transmembrane region" description="Helical" evidence="1">
    <location>
        <begin position="45"/>
        <end position="69"/>
    </location>
</feature>
<keyword evidence="4" id="KW-1185">Reference proteome</keyword>
<protein>
    <submittedName>
        <fullName evidence="3">Uncharacterized protein</fullName>
    </submittedName>
</protein>
<feature type="chain" id="PRO_5026117120" evidence="2">
    <location>
        <begin position="22"/>
        <end position="98"/>
    </location>
</feature>
<gene>
    <name evidence="3" type="ORF">GBA65_21545</name>
</gene>
<proteinExistence type="predicted"/>
<keyword evidence="2" id="KW-0732">Signal</keyword>
<dbReference type="Proteomes" id="UP000502706">
    <property type="component" value="Plasmid unnamed1"/>
</dbReference>
<dbReference type="EMBL" id="CP045122">
    <property type="protein sequence ID" value="QIN81032.1"/>
    <property type="molecule type" value="Genomic_DNA"/>
</dbReference>
<accession>A0A6G8Q3I6</accession>
<reference evidence="3 4" key="1">
    <citation type="submission" date="2019-10" db="EMBL/GenBank/DDBJ databases">
        <title>Rubrobacter sp nov SCSIO 52915 isolated from a deep-sea sediment in the South China Sea.</title>
        <authorList>
            <person name="Chen R.W."/>
        </authorList>
    </citation>
    <scope>NUCLEOTIDE SEQUENCE [LARGE SCALE GENOMIC DNA]</scope>
    <source>
        <strain evidence="3 4">SCSIO 52915</strain>
        <plasmid evidence="3 4">unnamed1</plasmid>
    </source>
</reference>
<keyword evidence="3" id="KW-0614">Plasmid</keyword>
<dbReference type="KEGG" id="rmar:GBA65_21545"/>
<dbReference type="RefSeq" id="WP_207956404.1">
    <property type="nucleotide sequence ID" value="NZ_CP045122.1"/>
</dbReference>
<evidence type="ECO:0000313" key="3">
    <source>
        <dbReference type="EMBL" id="QIN81032.1"/>
    </source>
</evidence>
<keyword evidence="1" id="KW-0472">Membrane</keyword>
<feature type="signal peptide" evidence="2">
    <location>
        <begin position="1"/>
        <end position="21"/>
    </location>
</feature>
<keyword evidence="1" id="KW-0812">Transmembrane</keyword>
<evidence type="ECO:0000313" key="4">
    <source>
        <dbReference type="Proteomes" id="UP000502706"/>
    </source>
</evidence>